<gene>
    <name evidence="3" type="ORF">niasHT_000981</name>
</gene>
<dbReference type="EMBL" id="JBICBT010000138">
    <property type="protein sequence ID" value="KAL3122405.1"/>
    <property type="molecule type" value="Genomic_DNA"/>
</dbReference>
<keyword evidence="2" id="KW-0812">Transmembrane</keyword>
<dbReference type="Proteomes" id="UP001620626">
    <property type="component" value="Unassembled WGS sequence"/>
</dbReference>
<evidence type="ECO:0000313" key="3">
    <source>
        <dbReference type="EMBL" id="KAL3122405.1"/>
    </source>
</evidence>
<feature type="region of interest" description="Disordered" evidence="1">
    <location>
        <begin position="422"/>
        <end position="496"/>
    </location>
</feature>
<protein>
    <submittedName>
        <fullName evidence="3">Uncharacterized protein</fullName>
    </submittedName>
</protein>
<evidence type="ECO:0000313" key="4">
    <source>
        <dbReference type="Proteomes" id="UP001620626"/>
    </source>
</evidence>
<dbReference type="PANTHER" id="PTHR35574:SF2">
    <property type="entry name" value="CLAUDIN-LIKE IN CAENORHABDITIS"/>
    <property type="match status" value="1"/>
</dbReference>
<comment type="caution">
    <text evidence="3">The sequence shown here is derived from an EMBL/GenBank/DDBJ whole genome shotgun (WGS) entry which is preliminary data.</text>
</comment>
<sequence>MVTPNGGGGRCRRIRHLWLSMFLLLLVIATTAALLGLLTPSWQVVYLEDGRTEHHHGLWLDCKRDFSYDYGRPREYYETLHRRFDLAGPFDQFWLPPLLCVFKFDYWLDDEDWYEFGYDENRLWGDAYQHLFLGWKIAALVAHLTAAICSFVSILFIICAYCHRLCTCVAAVLVTLAVLAQLGGNVIFYAFASNQNTNIIKEEDGIYEQHFGWSFWMSIMANCLMLLTSFTGCLTTKVVLGKTRTKLIKIQTDDFGDDSTQLLRLSAASSTYVPHQHHHHHQNGGPPPMQFRRSPPAGRKSAIYKIESNDLKRWERERMRSVEKGSQFKRTNSMPMIRRQLSDHQLHNASSISNLSNPGIMVVGGPSQTPFCPIRGTANGPCYAPASATPADVIYEYVDQGSLSLASTLKAGDFLRSRSKFNVYDPVPPMSNGQQQQRQQPQHRRVQSTSIGTQQIDDNKHQQQQRREIYGDNEYLQPKSLTSNESDDNNLASSSTVRPQKALIVPVDVGTFRAISRECPVVPTTTTTSSSLSSPPSMASAYEHVMPQIPLNTFPNQTPPQRQWEAEILAELKQRQQKQQQQQQHRQNLIDNHSSSSSQRRLCPPILSEVPSPLGNTVAQQSLGTTTVSRDSYRIQINTFQSMADRQQQQPYHINPINNRYSRSITDLVPLGHNGTALPIRAFERGQVDSPERSTISTTLSSVQGENSPPTFLGGAEVPPPMGTSLLRQRLGSASVALRGSAADWRRGTLQSEAERSLGSSRAATTFLGSPPEAAAATDFGQTVTKTFGHNGGVDNVGQSVDQQFGRRKFFGQNDVSPGTDV</sequence>
<feature type="transmembrane region" description="Helical" evidence="2">
    <location>
        <begin position="168"/>
        <end position="191"/>
    </location>
</feature>
<keyword evidence="2" id="KW-1133">Transmembrane helix</keyword>
<proteinExistence type="predicted"/>
<evidence type="ECO:0000256" key="2">
    <source>
        <dbReference type="SAM" id="Phobius"/>
    </source>
</evidence>
<feature type="region of interest" description="Disordered" evidence="1">
    <location>
        <begin position="572"/>
        <end position="603"/>
    </location>
</feature>
<dbReference type="Pfam" id="PF07062">
    <property type="entry name" value="Clc-like"/>
    <property type="match status" value="1"/>
</dbReference>
<reference evidence="3 4" key="1">
    <citation type="submission" date="2024-10" db="EMBL/GenBank/DDBJ databases">
        <authorList>
            <person name="Kim D."/>
        </authorList>
    </citation>
    <scope>NUCLEOTIDE SEQUENCE [LARGE SCALE GENOMIC DNA]</scope>
    <source>
        <strain evidence="3">BH-2024</strain>
    </source>
</reference>
<dbReference type="PANTHER" id="PTHR35574">
    <property type="entry name" value="PUTATIVE-RELATED"/>
    <property type="match status" value="1"/>
</dbReference>
<organism evidence="3 4">
    <name type="scientific">Heterodera trifolii</name>
    <dbReference type="NCBI Taxonomy" id="157864"/>
    <lineage>
        <taxon>Eukaryota</taxon>
        <taxon>Metazoa</taxon>
        <taxon>Ecdysozoa</taxon>
        <taxon>Nematoda</taxon>
        <taxon>Chromadorea</taxon>
        <taxon>Rhabditida</taxon>
        <taxon>Tylenchina</taxon>
        <taxon>Tylenchomorpha</taxon>
        <taxon>Tylenchoidea</taxon>
        <taxon>Heteroderidae</taxon>
        <taxon>Heteroderinae</taxon>
        <taxon>Heterodera</taxon>
    </lineage>
</organism>
<keyword evidence="2" id="KW-0472">Membrane</keyword>
<feature type="compositionally biased region" description="Low complexity" evidence="1">
    <location>
        <begin position="577"/>
        <end position="587"/>
    </location>
</feature>
<feature type="compositionally biased region" description="Polar residues" evidence="1">
    <location>
        <begin position="479"/>
        <end position="496"/>
    </location>
</feature>
<feature type="transmembrane region" description="Helical" evidence="2">
    <location>
        <begin position="137"/>
        <end position="161"/>
    </location>
</feature>
<feature type="compositionally biased region" description="Basic and acidic residues" evidence="1">
    <location>
        <begin position="457"/>
        <end position="470"/>
    </location>
</feature>
<dbReference type="InterPro" id="IPR010761">
    <property type="entry name" value="Clc_prot-like"/>
</dbReference>
<evidence type="ECO:0000256" key="1">
    <source>
        <dbReference type="SAM" id="MobiDB-lite"/>
    </source>
</evidence>
<dbReference type="AlphaFoldDB" id="A0ABD2M4F8"/>
<feature type="region of interest" description="Disordered" evidence="1">
    <location>
        <begin position="273"/>
        <end position="297"/>
    </location>
</feature>
<feature type="transmembrane region" description="Helical" evidence="2">
    <location>
        <begin position="17"/>
        <end position="38"/>
    </location>
</feature>
<feature type="compositionally biased region" description="Polar residues" evidence="1">
    <location>
        <begin position="589"/>
        <end position="600"/>
    </location>
</feature>
<keyword evidence="4" id="KW-1185">Reference proteome</keyword>
<accession>A0ABD2M4F8</accession>
<name>A0ABD2M4F8_9BILA</name>
<dbReference type="Gene3D" id="1.20.140.150">
    <property type="match status" value="1"/>
</dbReference>